<gene>
    <name evidence="2" type="ORF">N781_04315</name>
</gene>
<feature type="transmembrane region" description="Helical" evidence="1">
    <location>
        <begin position="12"/>
        <end position="30"/>
    </location>
</feature>
<keyword evidence="1" id="KW-0472">Membrane</keyword>
<name>A0A0A5GJA4_9BACI</name>
<dbReference type="AlphaFoldDB" id="A0A0A5GJA4"/>
<sequence length="191" mass="21579">MEEFRTIVDLWQTFQLAIVMSLIGALIGHYKRNECVQLPIISIDYKCKSFKKLRKSNATGREKVRLQISTVVKASCCFLLFLFGLRFGENKHTDPIMFELGIVGDLIIGVGAGILAKCAIALTGTDNDLSVIVTSLLAGFAGLSYIQRFQRAALERSIIDYREQLQHRECTPLRARGVTFRLNRDYERKSS</sequence>
<protein>
    <submittedName>
        <fullName evidence="2">Uncharacterized protein</fullName>
    </submittedName>
</protein>
<accession>A0A0A5GJA4</accession>
<dbReference type="RefSeq" id="WP_036770006.1">
    <property type="nucleotide sequence ID" value="NZ_AULI01000010.1"/>
</dbReference>
<comment type="caution">
    <text evidence="2">The sequence shown here is derived from an EMBL/GenBank/DDBJ whole genome shotgun (WGS) entry which is preliminary data.</text>
</comment>
<dbReference type="OrthoDB" id="2605371at2"/>
<evidence type="ECO:0000313" key="3">
    <source>
        <dbReference type="Proteomes" id="UP000030528"/>
    </source>
</evidence>
<evidence type="ECO:0000313" key="2">
    <source>
        <dbReference type="EMBL" id="KGX91303.1"/>
    </source>
</evidence>
<dbReference type="STRING" id="1385510.GCA_000425205_02516"/>
<feature type="transmembrane region" description="Helical" evidence="1">
    <location>
        <begin position="66"/>
        <end position="88"/>
    </location>
</feature>
<proteinExistence type="predicted"/>
<reference evidence="2 3" key="1">
    <citation type="submission" date="2013-08" db="EMBL/GenBank/DDBJ databases">
        <authorList>
            <person name="Huang J."/>
            <person name="Wang G."/>
        </authorList>
    </citation>
    <scope>NUCLEOTIDE SEQUENCE [LARGE SCALE GENOMIC DNA]</scope>
    <source>
        <strain evidence="2 3">JSM 076056</strain>
    </source>
</reference>
<dbReference type="Proteomes" id="UP000030528">
    <property type="component" value="Unassembled WGS sequence"/>
</dbReference>
<keyword evidence="1" id="KW-1133">Transmembrane helix</keyword>
<dbReference type="EMBL" id="AVPE01000010">
    <property type="protein sequence ID" value="KGX91303.1"/>
    <property type="molecule type" value="Genomic_DNA"/>
</dbReference>
<organism evidence="2 3">
    <name type="scientific">Pontibacillus halophilus JSM 076056 = DSM 19796</name>
    <dbReference type="NCBI Taxonomy" id="1385510"/>
    <lineage>
        <taxon>Bacteria</taxon>
        <taxon>Bacillati</taxon>
        <taxon>Bacillota</taxon>
        <taxon>Bacilli</taxon>
        <taxon>Bacillales</taxon>
        <taxon>Bacillaceae</taxon>
        <taxon>Pontibacillus</taxon>
    </lineage>
</organism>
<feature type="transmembrane region" description="Helical" evidence="1">
    <location>
        <begin position="129"/>
        <end position="146"/>
    </location>
</feature>
<feature type="transmembrane region" description="Helical" evidence="1">
    <location>
        <begin position="100"/>
        <end position="123"/>
    </location>
</feature>
<keyword evidence="3" id="KW-1185">Reference proteome</keyword>
<dbReference type="eggNOG" id="ENOG50333HG">
    <property type="taxonomic scope" value="Bacteria"/>
</dbReference>
<keyword evidence="1" id="KW-0812">Transmembrane</keyword>
<evidence type="ECO:0000256" key="1">
    <source>
        <dbReference type="SAM" id="Phobius"/>
    </source>
</evidence>